<dbReference type="Gene3D" id="3.30.70.120">
    <property type="match status" value="1"/>
</dbReference>
<dbReference type="EMBL" id="JACIVI010000001">
    <property type="protein sequence ID" value="MBB1161040.1"/>
    <property type="molecule type" value="Genomic_DNA"/>
</dbReference>
<evidence type="ECO:0000313" key="1">
    <source>
        <dbReference type="EMBL" id="MBB1161040.1"/>
    </source>
</evidence>
<dbReference type="Proteomes" id="UP000586093">
    <property type="component" value="Unassembled WGS sequence"/>
</dbReference>
<accession>A0A839HNN3</accession>
<reference evidence="1 2" key="1">
    <citation type="submission" date="2020-08" db="EMBL/GenBank/DDBJ databases">
        <title>Aquariorum lacteus gen. nov., sp. nov., a new member of the family Comamonadaceae, isolated from freshwater aquarium.</title>
        <authorList>
            <person name="Chun S.-J."/>
        </authorList>
    </citation>
    <scope>NUCLEOTIDE SEQUENCE [LARGE SCALE GENOMIC DNA]</scope>
    <source>
        <strain evidence="1 2">SJAQ100</strain>
    </source>
</reference>
<comment type="caution">
    <text evidence="1">The sequence shown here is derived from an EMBL/GenBank/DDBJ whole genome shotgun (WGS) entry which is preliminary data.</text>
</comment>
<dbReference type="AlphaFoldDB" id="A0A839HNN3"/>
<dbReference type="InterPro" id="IPR021634">
    <property type="entry name" value="DUF3240"/>
</dbReference>
<dbReference type="RefSeq" id="WP_182661500.1">
    <property type="nucleotide sequence ID" value="NZ_JACIVI010000001.1"/>
</dbReference>
<sequence length="109" mass="11476">MSSHVCLHLLLPAAAGLRVTDLLLAEGAGGVEFSLHPVAARGPHIHLAADEERVQGHAQRQHLSLVLPREQATRLLARLQAELAGSDGGWWISPVEAVGGFKPAAEAAQ</sequence>
<name>A0A839HNN3_9BURK</name>
<proteinExistence type="predicted"/>
<gene>
    <name evidence="1" type="ORF">H4F90_03475</name>
</gene>
<dbReference type="Pfam" id="PF11582">
    <property type="entry name" value="DUF3240"/>
    <property type="match status" value="1"/>
</dbReference>
<keyword evidence="2" id="KW-1185">Reference proteome</keyword>
<organism evidence="1 2">
    <name type="scientific">Aquariibacter albus</name>
    <dbReference type="NCBI Taxonomy" id="2759899"/>
    <lineage>
        <taxon>Bacteria</taxon>
        <taxon>Pseudomonadati</taxon>
        <taxon>Pseudomonadota</taxon>
        <taxon>Betaproteobacteria</taxon>
        <taxon>Burkholderiales</taxon>
        <taxon>Sphaerotilaceae</taxon>
        <taxon>Aquariibacter</taxon>
    </lineage>
</organism>
<evidence type="ECO:0000313" key="2">
    <source>
        <dbReference type="Proteomes" id="UP000586093"/>
    </source>
</evidence>
<dbReference type="InterPro" id="IPR015867">
    <property type="entry name" value="N-reg_PII/ATP_PRibTrfase_C"/>
</dbReference>
<protein>
    <submittedName>
        <fullName evidence="1">DUF3240 family protein</fullName>
    </submittedName>
</protein>